<dbReference type="EMBL" id="CAGKOT010000031">
    <property type="protein sequence ID" value="CAB5373162.1"/>
    <property type="molecule type" value="Genomic_DNA"/>
</dbReference>
<organism evidence="1 2">
    <name type="scientific">Rhizophagus irregularis</name>
    <dbReference type="NCBI Taxonomy" id="588596"/>
    <lineage>
        <taxon>Eukaryota</taxon>
        <taxon>Fungi</taxon>
        <taxon>Fungi incertae sedis</taxon>
        <taxon>Mucoromycota</taxon>
        <taxon>Glomeromycotina</taxon>
        <taxon>Glomeromycetes</taxon>
        <taxon>Glomerales</taxon>
        <taxon>Glomeraceae</taxon>
        <taxon>Rhizophagus</taxon>
    </lineage>
</organism>
<gene>
    <name evidence="1" type="ORF">CHRIB12_LOCUS13906</name>
</gene>
<evidence type="ECO:0000313" key="2">
    <source>
        <dbReference type="Proteomes" id="UP000684084"/>
    </source>
</evidence>
<dbReference type="Proteomes" id="UP000684084">
    <property type="component" value="Unassembled WGS sequence"/>
</dbReference>
<evidence type="ECO:0000313" key="1">
    <source>
        <dbReference type="EMBL" id="CAB5373162.1"/>
    </source>
</evidence>
<dbReference type="VEuPathDB" id="FungiDB:RhiirFUN_020034"/>
<evidence type="ECO:0008006" key="3">
    <source>
        <dbReference type="Google" id="ProtNLM"/>
    </source>
</evidence>
<sequence>MPRLFDPYNEKIIREFMLENPNHPSPFAELSRKIPFNNKQISHHWNDKLNPLLCPDPLSDIERIFIHNWARNNQQNGTYNWKHCQSEMRITFNKLHSTNKIKNAWNSEQKRLAREVGNEIGISVQTTTTFISSSSSSSSLSINLMNNNNNEVEYFTRTPISSLLTVNDDIILSSPPSPIEPYFRPDLTKNDRNYLLNITFGYWKYH</sequence>
<reference evidence="1" key="1">
    <citation type="submission" date="2020-05" db="EMBL/GenBank/DDBJ databases">
        <authorList>
            <person name="Rincon C."/>
            <person name="Sanders R I."/>
            <person name="Robbins C."/>
            <person name="Chaturvedi A."/>
        </authorList>
    </citation>
    <scope>NUCLEOTIDE SEQUENCE</scope>
    <source>
        <strain evidence="1">CHB12</strain>
    </source>
</reference>
<accession>A0A915ZDZ1</accession>
<name>A0A915ZDZ1_9GLOM</name>
<dbReference type="AlphaFoldDB" id="A0A915ZDZ1"/>
<protein>
    <recommendedName>
        <fullName evidence="3">Myb-like domain-containing protein</fullName>
    </recommendedName>
</protein>
<comment type="caution">
    <text evidence="1">The sequence shown here is derived from an EMBL/GenBank/DDBJ whole genome shotgun (WGS) entry which is preliminary data.</text>
</comment>
<dbReference type="OrthoDB" id="2339443at2759"/>
<proteinExistence type="predicted"/>